<dbReference type="Pfam" id="PF03291">
    <property type="entry name" value="mRNA_G-N7_MeTrfase"/>
    <property type="match status" value="1"/>
</dbReference>
<name>A0A074ZX34_OPIVI</name>
<dbReference type="CTD" id="20329630"/>
<keyword evidence="8 12" id="KW-0506">mRNA capping</keyword>
<feature type="site" description="mRNA cap binding" evidence="12">
    <location>
        <position position="267"/>
    </location>
</feature>
<keyword evidence="4" id="KW-0507">mRNA processing</keyword>
<evidence type="ECO:0000313" key="14">
    <source>
        <dbReference type="EMBL" id="KER19724.1"/>
    </source>
</evidence>
<evidence type="ECO:0000256" key="9">
    <source>
        <dbReference type="ARBA" id="ARBA00023242"/>
    </source>
</evidence>
<feature type="site" description="mRNA cap binding" evidence="12">
    <location>
        <position position="152"/>
    </location>
</feature>
<dbReference type="SUPFAM" id="SSF53335">
    <property type="entry name" value="S-adenosyl-L-methionine-dependent methyltransferases"/>
    <property type="match status" value="1"/>
</dbReference>
<keyword evidence="6" id="KW-0949">S-adenosyl-L-methionine</keyword>
<dbReference type="EMBL" id="KL597148">
    <property type="protein sequence ID" value="KER19724.1"/>
    <property type="molecule type" value="Genomic_DNA"/>
</dbReference>
<evidence type="ECO:0000256" key="6">
    <source>
        <dbReference type="ARBA" id="ARBA00022691"/>
    </source>
</evidence>
<feature type="site" description="mRNA cap binding" evidence="12">
    <location>
        <position position="107"/>
    </location>
</feature>
<evidence type="ECO:0000256" key="10">
    <source>
        <dbReference type="ARBA" id="ARBA00044712"/>
    </source>
</evidence>
<organism evidence="14 15">
    <name type="scientific">Opisthorchis viverrini</name>
    <name type="common">Southeast Asian liver fluke</name>
    <dbReference type="NCBI Taxonomy" id="6198"/>
    <lineage>
        <taxon>Eukaryota</taxon>
        <taxon>Metazoa</taxon>
        <taxon>Spiralia</taxon>
        <taxon>Lophotrochozoa</taxon>
        <taxon>Platyhelminthes</taxon>
        <taxon>Trematoda</taxon>
        <taxon>Digenea</taxon>
        <taxon>Opisthorchiida</taxon>
        <taxon>Opisthorchiata</taxon>
        <taxon>Opisthorchiidae</taxon>
        <taxon>Opisthorchis</taxon>
    </lineage>
</organism>
<accession>A0A074ZX34</accession>
<evidence type="ECO:0000313" key="15">
    <source>
        <dbReference type="Proteomes" id="UP000054324"/>
    </source>
</evidence>
<evidence type="ECO:0000256" key="11">
    <source>
        <dbReference type="PIRSR" id="PIRSR028762-1"/>
    </source>
</evidence>
<protein>
    <recommendedName>
        <fullName evidence="2">mRNA (guanine-N(7))-methyltransferase</fullName>
        <ecNumber evidence="2">2.1.1.56</ecNumber>
    </recommendedName>
</protein>
<feature type="binding site" evidence="11">
    <location>
        <position position="153"/>
    </location>
    <ligand>
        <name>S-adenosyl-L-methionine</name>
        <dbReference type="ChEBI" id="CHEBI:59789"/>
    </ligand>
</feature>
<feature type="binding site" evidence="11">
    <location>
        <position position="95"/>
    </location>
    <ligand>
        <name>S-adenosyl-L-methionine</name>
        <dbReference type="ChEBI" id="CHEBI:59789"/>
    </ligand>
</feature>
<dbReference type="OrthoDB" id="10248867at2759"/>
<evidence type="ECO:0000256" key="4">
    <source>
        <dbReference type="ARBA" id="ARBA00022664"/>
    </source>
</evidence>
<evidence type="ECO:0000256" key="8">
    <source>
        <dbReference type="ARBA" id="ARBA00023042"/>
    </source>
</evidence>
<dbReference type="InterPro" id="IPR029063">
    <property type="entry name" value="SAM-dependent_MTases_sf"/>
</dbReference>
<keyword evidence="3" id="KW-0489">Methyltransferase</keyword>
<dbReference type="KEGG" id="ovi:T265_15465"/>
<sequence length="386" mass="44201">MLPVETNASNVIKFYDNAARSTASNSLEYRRQTRIVHLRNFNNWTKSMLISVYLEAARERFGRDCRLHVFDLCCGKGGDQMKWAQGHVDYVMFLDISGESVRACKQRYEQLQRKRPRLYSADFHVCDCTSDLSDNLLRDRKFHLVSCQFSLHYAFESLPKALQFFKNVSSCLRPGGFFIATIPNAYEIVRRAKEAYAASNTPEQQPEDDVTFGNSIYSIRFRSGSFSKPVEDAVNADSPTGMPELIQFPLLGARYDFHLEGVVDCPEFLIYPPLLNELASAHGLIPVSPPLSFAAFFHESLCKSRGIERPLDLLIRMNALETWKNPRMSYPENFKQVASDELKAYAHAEQRLDEDEACRHSKFLGTISQAEWEVINLYNVVAFRRA</sequence>
<comment type="subcellular location">
    <subcellularLocation>
        <location evidence="1">Nucleus</location>
    </subcellularLocation>
</comment>
<feature type="site" description="mRNA cap binding" evidence="12">
    <location>
        <position position="76"/>
    </location>
</feature>
<feature type="binding site" evidence="11">
    <location>
        <position position="148"/>
    </location>
    <ligand>
        <name>S-adenosyl-L-methionine</name>
        <dbReference type="ChEBI" id="CHEBI:59789"/>
    </ligand>
</feature>
<feature type="binding site" evidence="11">
    <location>
        <position position="46"/>
    </location>
    <ligand>
        <name>S-adenosyl-L-methionine</name>
        <dbReference type="ChEBI" id="CHEBI:59789"/>
    </ligand>
</feature>
<evidence type="ECO:0000256" key="2">
    <source>
        <dbReference type="ARBA" id="ARBA00011926"/>
    </source>
</evidence>
<evidence type="ECO:0000256" key="5">
    <source>
        <dbReference type="ARBA" id="ARBA00022679"/>
    </source>
</evidence>
<feature type="non-terminal residue" evidence="14">
    <location>
        <position position="386"/>
    </location>
</feature>
<proteinExistence type="predicted"/>
<dbReference type="GeneID" id="20329630"/>
<keyword evidence="15" id="KW-1185">Reference proteome</keyword>
<dbReference type="GO" id="GO:0004482">
    <property type="term" value="F:mRNA 5'-cap (guanine-N7-)-methyltransferase activity"/>
    <property type="evidence" value="ECO:0007669"/>
    <property type="project" value="UniProtKB-EC"/>
</dbReference>
<evidence type="ECO:0000256" key="12">
    <source>
        <dbReference type="PIRSR" id="PIRSR028762-2"/>
    </source>
</evidence>
<evidence type="ECO:0000256" key="7">
    <source>
        <dbReference type="ARBA" id="ARBA00022884"/>
    </source>
</evidence>
<feature type="site" description="mRNA cap binding" evidence="12">
    <location>
        <position position="378"/>
    </location>
</feature>
<comment type="catalytic activity">
    <reaction evidence="10">
        <text>a 5'-end (5'-triphosphoguanosine)-ribonucleoside in mRNA + S-adenosyl-L-methionine = a 5'-end (N(7)-methyl 5'-triphosphoguanosine)-ribonucleoside in mRNA + S-adenosyl-L-homocysteine</text>
        <dbReference type="Rhea" id="RHEA:67008"/>
        <dbReference type="Rhea" id="RHEA-COMP:17166"/>
        <dbReference type="Rhea" id="RHEA-COMP:17167"/>
        <dbReference type="ChEBI" id="CHEBI:57856"/>
        <dbReference type="ChEBI" id="CHEBI:59789"/>
        <dbReference type="ChEBI" id="CHEBI:156461"/>
        <dbReference type="ChEBI" id="CHEBI:167617"/>
        <dbReference type="EC" id="2.1.1.56"/>
    </reaction>
</comment>
<keyword evidence="7" id="KW-0694">RNA-binding</keyword>
<dbReference type="PROSITE" id="PS51562">
    <property type="entry name" value="RNA_CAP0_MT"/>
    <property type="match status" value="1"/>
</dbReference>
<dbReference type="PIRSF" id="PIRSF028762">
    <property type="entry name" value="ABD1"/>
    <property type="match status" value="1"/>
</dbReference>
<dbReference type="EC" id="2.1.1.56" evidence="2"/>
<feature type="binding site" evidence="11">
    <location>
        <position position="127"/>
    </location>
    <ligand>
        <name>S-adenosyl-L-methionine</name>
        <dbReference type="ChEBI" id="CHEBI:59789"/>
    </ligand>
</feature>
<dbReference type="RefSeq" id="XP_009176521.1">
    <property type="nucleotide sequence ID" value="XM_009178257.1"/>
</dbReference>
<dbReference type="AlphaFoldDB" id="A0A074ZX34"/>
<feature type="domain" description="MRNA cap 0 methyltransferase" evidence="13">
    <location>
        <begin position="33"/>
        <end position="386"/>
    </location>
</feature>
<evidence type="ECO:0000256" key="3">
    <source>
        <dbReference type="ARBA" id="ARBA00022603"/>
    </source>
</evidence>
<evidence type="ECO:0000259" key="13">
    <source>
        <dbReference type="PROSITE" id="PS51562"/>
    </source>
</evidence>
<dbReference type="InterPro" id="IPR004971">
    <property type="entry name" value="mRNA_G-N7_MeTrfase_dom"/>
</dbReference>
<dbReference type="Proteomes" id="UP000054324">
    <property type="component" value="Unassembled WGS sequence"/>
</dbReference>
<feature type="binding site" evidence="12">
    <location>
        <begin position="42"/>
        <end position="43"/>
    </location>
    <ligand>
        <name>mRNA</name>
        <dbReference type="ChEBI" id="CHEBI:33699"/>
    </ligand>
</feature>
<dbReference type="GO" id="GO:0005634">
    <property type="term" value="C:nucleus"/>
    <property type="evidence" value="ECO:0007669"/>
    <property type="project" value="UniProtKB-SubCell"/>
</dbReference>
<gene>
    <name evidence="14" type="ORF">T265_15465</name>
</gene>
<dbReference type="GO" id="GO:0003723">
    <property type="term" value="F:RNA binding"/>
    <property type="evidence" value="ECO:0007669"/>
    <property type="project" value="UniProtKB-KW"/>
</dbReference>
<dbReference type="InterPro" id="IPR016899">
    <property type="entry name" value="mRNA_G-N7_MeTrfase_euk"/>
</dbReference>
<evidence type="ECO:0000256" key="1">
    <source>
        <dbReference type="ARBA" id="ARBA00004123"/>
    </source>
</evidence>
<dbReference type="InterPro" id="IPR039753">
    <property type="entry name" value="RG7MT1"/>
</dbReference>
<keyword evidence="5" id="KW-0808">Transferase</keyword>
<feature type="site" description="mRNA cap binding" evidence="12">
    <location>
        <position position="82"/>
    </location>
</feature>
<dbReference type="CDD" id="cd02440">
    <property type="entry name" value="AdoMet_MTases"/>
    <property type="match status" value="1"/>
</dbReference>
<reference evidence="14 15" key="1">
    <citation type="submission" date="2013-11" db="EMBL/GenBank/DDBJ databases">
        <title>Opisthorchis viverrini - life in the bile duct.</title>
        <authorList>
            <person name="Young N.D."/>
            <person name="Nagarajan N."/>
            <person name="Lin S.J."/>
            <person name="Korhonen P.K."/>
            <person name="Jex A.R."/>
            <person name="Hall R.S."/>
            <person name="Safavi-Hemami H."/>
            <person name="Kaewkong W."/>
            <person name="Bertrand D."/>
            <person name="Gao S."/>
            <person name="Seet Q."/>
            <person name="Wongkham S."/>
            <person name="Teh B.T."/>
            <person name="Wongkham C."/>
            <person name="Intapan P.M."/>
            <person name="Maleewong W."/>
            <person name="Yang X."/>
            <person name="Hu M."/>
            <person name="Wang Z."/>
            <person name="Hofmann A."/>
            <person name="Sternberg P.W."/>
            <person name="Tan P."/>
            <person name="Wang J."/>
            <person name="Gasser R.B."/>
        </authorList>
    </citation>
    <scope>NUCLEOTIDE SEQUENCE [LARGE SCALE GENOMIC DNA]</scope>
</reference>
<dbReference type="PANTHER" id="PTHR12189">
    <property type="entry name" value="MRNA GUANINE-7- METHYLTRANSFERASE"/>
    <property type="match status" value="1"/>
</dbReference>
<feature type="binding site" evidence="11">
    <location>
        <position position="73"/>
    </location>
    <ligand>
        <name>S-adenosyl-L-methionine</name>
        <dbReference type="ChEBI" id="CHEBI:59789"/>
    </ligand>
</feature>
<dbReference type="Gene3D" id="3.40.50.150">
    <property type="entry name" value="Vaccinia Virus protein VP39"/>
    <property type="match status" value="1"/>
</dbReference>
<dbReference type="STRING" id="6198.A0A074ZX34"/>
<dbReference type="PANTHER" id="PTHR12189:SF2">
    <property type="entry name" value="MRNA CAP GUANINE-N7 METHYLTRANSFERASE"/>
    <property type="match status" value="1"/>
</dbReference>
<keyword evidence="9" id="KW-0539">Nucleus</keyword>